<gene>
    <name evidence="2" type="ORF">GCM10022239_26940</name>
</gene>
<keyword evidence="3" id="KW-1185">Reference proteome</keyword>
<evidence type="ECO:0000313" key="2">
    <source>
        <dbReference type="EMBL" id="GAA3750248.1"/>
    </source>
</evidence>
<organism evidence="2 3">
    <name type="scientific">Leifsonella bigeumensis</name>
    <dbReference type="NCBI Taxonomy" id="433643"/>
    <lineage>
        <taxon>Bacteria</taxon>
        <taxon>Bacillati</taxon>
        <taxon>Actinomycetota</taxon>
        <taxon>Actinomycetes</taxon>
        <taxon>Micrococcales</taxon>
        <taxon>Microbacteriaceae</taxon>
        <taxon>Leifsonella</taxon>
    </lineage>
</organism>
<dbReference type="PANTHER" id="PTHR43649">
    <property type="entry name" value="ARABINOSE-BINDING PROTEIN-RELATED"/>
    <property type="match status" value="1"/>
</dbReference>
<comment type="caution">
    <text evidence="2">The sequence shown here is derived from an EMBL/GenBank/DDBJ whole genome shotgun (WGS) entry which is preliminary data.</text>
</comment>
<keyword evidence="1" id="KW-1133">Transmembrane helix</keyword>
<name>A0ABP7FYL3_9MICO</name>
<dbReference type="Proteomes" id="UP001501004">
    <property type="component" value="Unassembled WGS sequence"/>
</dbReference>
<dbReference type="RefSeq" id="WP_344757636.1">
    <property type="nucleotide sequence ID" value="NZ_BAABAE010000005.1"/>
</dbReference>
<evidence type="ECO:0000256" key="1">
    <source>
        <dbReference type="SAM" id="Phobius"/>
    </source>
</evidence>
<sequence length="450" mass="47714">MFPNHPEIIARARDGRRNRVVTRFLGVGAMTIAGALALAGCAVDGNANESGKIELTMWQQWGGGHERDTLKALIHEYESLHPNITITEEPVTNNAEILSSITGGNPPDIIDLGNSLSLGGWAAAGAIQPLDDYIKAAGLDTSQYIQSAYEGMTVDGVTYALPFQVFNAGLLYNKELFTEAGLDPNSPPTTLEELADFAKKLTKTDASGAITQMGFLPTYPGPDQGQTCPLISYGYAFGGSWTDANGNPTPTADENVAALEWEKSFFDEYGVANIQNFIQSAGSYLTGGDPLESGKLAMMFDGPWSAAFTKDNNPAVAAQLAAAPFPGAASSPSSTGATYIDANAQLIPSGAKHPQEAFDFIAWMTTNAEQTAIFSNDVANIPQLKKVPAFERQNDPIYATYVEIANGEGARSWTQTATSSTYGANLCQAQDAALLTGVDPLEALMAVKTE</sequence>
<keyword evidence="1" id="KW-0812">Transmembrane</keyword>
<accession>A0ABP7FYL3</accession>
<dbReference type="PANTHER" id="PTHR43649:SF12">
    <property type="entry name" value="DIACETYLCHITOBIOSE BINDING PROTEIN DASA"/>
    <property type="match status" value="1"/>
</dbReference>
<dbReference type="InterPro" id="IPR050490">
    <property type="entry name" value="Bact_solute-bd_prot1"/>
</dbReference>
<keyword evidence="1" id="KW-0472">Membrane</keyword>
<dbReference type="Gene3D" id="3.40.190.10">
    <property type="entry name" value="Periplasmic binding protein-like II"/>
    <property type="match status" value="2"/>
</dbReference>
<feature type="transmembrane region" description="Helical" evidence="1">
    <location>
        <begin position="20"/>
        <end position="40"/>
    </location>
</feature>
<protein>
    <submittedName>
        <fullName evidence="2">ABC transporter substrate-binding protein</fullName>
    </submittedName>
</protein>
<evidence type="ECO:0000313" key="3">
    <source>
        <dbReference type="Proteomes" id="UP001501004"/>
    </source>
</evidence>
<dbReference type="EMBL" id="BAABAE010000005">
    <property type="protein sequence ID" value="GAA3750248.1"/>
    <property type="molecule type" value="Genomic_DNA"/>
</dbReference>
<proteinExistence type="predicted"/>
<dbReference type="InterPro" id="IPR006059">
    <property type="entry name" value="SBP"/>
</dbReference>
<reference evidence="3" key="1">
    <citation type="journal article" date="2019" name="Int. J. Syst. Evol. Microbiol.">
        <title>The Global Catalogue of Microorganisms (GCM) 10K type strain sequencing project: providing services to taxonomists for standard genome sequencing and annotation.</title>
        <authorList>
            <consortium name="The Broad Institute Genomics Platform"/>
            <consortium name="The Broad Institute Genome Sequencing Center for Infectious Disease"/>
            <person name="Wu L."/>
            <person name="Ma J."/>
        </authorList>
    </citation>
    <scope>NUCLEOTIDE SEQUENCE [LARGE SCALE GENOMIC DNA]</scope>
    <source>
        <strain evidence="3">JCM 16949</strain>
    </source>
</reference>
<dbReference type="Pfam" id="PF01547">
    <property type="entry name" value="SBP_bac_1"/>
    <property type="match status" value="1"/>
</dbReference>
<dbReference type="SUPFAM" id="SSF53850">
    <property type="entry name" value="Periplasmic binding protein-like II"/>
    <property type="match status" value="1"/>
</dbReference>
<dbReference type="CDD" id="cd14748">
    <property type="entry name" value="PBP2_UgpB"/>
    <property type="match status" value="1"/>
</dbReference>